<keyword evidence="2" id="KW-1185">Reference proteome</keyword>
<comment type="caution">
    <text evidence="1">The sequence shown here is derived from an EMBL/GenBank/DDBJ whole genome shotgun (WGS) entry which is preliminary data.</text>
</comment>
<reference evidence="1 2" key="1">
    <citation type="journal article" date="2020" name="Front. Microbiol.">
        <title>Phenotypic and Genetic Characterization of the Cheese Ripening Yeast Geotrichum candidum.</title>
        <authorList>
            <person name="Perkins V."/>
            <person name="Vignola S."/>
            <person name="Lessard M.H."/>
            <person name="Plante P.L."/>
            <person name="Corbeil J."/>
            <person name="Dugat-Bony E."/>
            <person name="Frenette M."/>
            <person name="Labrie S."/>
        </authorList>
    </citation>
    <scope>NUCLEOTIDE SEQUENCE [LARGE SCALE GENOMIC DNA]</scope>
    <source>
        <strain evidence="1 2">LMA-1147</strain>
    </source>
</reference>
<evidence type="ECO:0000313" key="2">
    <source>
        <dbReference type="Proteomes" id="UP000744676"/>
    </source>
</evidence>
<evidence type="ECO:0000313" key="1">
    <source>
        <dbReference type="EMBL" id="KAF5097880.1"/>
    </source>
</evidence>
<dbReference type="Proteomes" id="UP000744676">
    <property type="component" value="Unassembled WGS sequence"/>
</dbReference>
<protein>
    <submittedName>
        <fullName evidence="1">Uncharacterized protein</fullName>
    </submittedName>
</protein>
<dbReference type="EMBL" id="QVQA01000057">
    <property type="protein sequence ID" value="KAF5097880.1"/>
    <property type="molecule type" value="Genomic_DNA"/>
</dbReference>
<name>A0ACB6V4R2_9ASCO</name>
<accession>A0ACB6V4R2</accession>
<proteinExistence type="predicted"/>
<gene>
    <name evidence="1" type="ORF">D0Z00_002253</name>
</gene>
<sequence>MFRNTAARSLARVAGASLRRTIATRVPENFELKAETSFTTDLGLDSLDVVEVILAVEEEFSIEIPDHEADSLKTIGQTVEYILQQPDAL</sequence>
<organism evidence="1 2">
    <name type="scientific">Geotrichum galactomycetum</name>
    <dbReference type="NCBI Taxonomy" id="27317"/>
    <lineage>
        <taxon>Eukaryota</taxon>
        <taxon>Fungi</taxon>
        <taxon>Dikarya</taxon>
        <taxon>Ascomycota</taxon>
        <taxon>Saccharomycotina</taxon>
        <taxon>Dipodascomycetes</taxon>
        <taxon>Dipodascales</taxon>
        <taxon>Dipodascaceae</taxon>
        <taxon>Geotrichum</taxon>
    </lineage>
</organism>